<dbReference type="PANTHER" id="PTHR33393:SF11">
    <property type="entry name" value="POLYGLUTAMINE SYNTHESIS ACCESSORY PROTEIN RV0574C-RELATED"/>
    <property type="match status" value="1"/>
</dbReference>
<name>A0A4D9D346_9STRA</name>
<dbReference type="InterPro" id="IPR052169">
    <property type="entry name" value="CW_Biosynth-Accessory"/>
</dbReference>
<feature type="region of interest" description="Disordered" evidence="2">
    <location>
        <begin position="13"/>
        <end position="45"/>
    </location>
</feature>
<dbReference type="SUPFAM" id="SSF56300">
    <property type="entry name" value="Metallo-dependent phosphatases"/>
    <property type="match status" value="1"/>
</dbReference>
<proteinExistence type="inferred from homology"/>
<evidence type="ECO:0000256" key="2">
    <source>
        <dbReference type="SAM" id="MobiDB-lite"/>
    </source>
</evidence>
<organism evidence="4 5">
    <name type="scientific">Nannochloropsis salina CCMP1776</name>
    <dbReference type="NCBI Taxonomy" id="1027361"/>
    <lineage>
        <taxon>Eukaryota</taxon>
        <taxon>Sar</taxon>
        <taxon>Stramenopiles</taxon>
        <taxon>Ochrophyta</taxon>
        <taxon>Eustigmatophyceae</taxon>
        <taxon>Eustigmatales</taxon>
        <taxon>Monodopsidaceae</taxon>
        <taxon>Microchloropsis</taxon>
        <taxon>Microchloropsis salina</taxon>
    </lineage>
</organism>
<dbReference type="OrthoDB" id="189619at2759"/>
<dbReference type="AlphaFoldDB" id="A0A4D9D346"/>
<evidence type="ECO:0000256" key="1">
    <source>
        <dbReference type="ARBA" id="ARBA00005662"/>
    </source>
</evidence>
<evidence type="ECO:0000259" key="3">
    <source>
        <dbReference type="SMART" id="SM00854"/>
    </source>
</evidence>
<feature type="domain" description="Capsule synthesis protein CapA" evidence="3">
    <location>
        <begin position="27"/>
        <end position="291"/>
    </location>
</feature>
<dbReference type="InterPro" id="IPR029052">
    <property type="entry name" value="Metallo-depent_PP-like"/>
</dbReference>
<accession>A0A4D9D346</accession>
<dbReference type="SMART" id="SM00854">
    <property type="entry name" value="PGA_cap"/>
    <property type="match status" value="1"/>
</dbReference>
<comment type="similarity">
    <text evidence="1">Belongs to the CapA family.</text>
</comment>
<sequence length="370" mass="41357">MLGRCVAETILEARDPPDAPQDSERTKMPFVPGYSRVSGPSQKTQTDEPVVFAPQVVALAQEADLFFLNLECCITNHHQRWPNPHKPFFFRAPFCAIQELKFLGVDAVTLANNHALDYDVPGLLDTLAALEGAGIPYTGAGRNLAEARQPVILEHQGMRIGIIGMTDHPLEFDARSDRPGVCYVDLQRRSDLDTPAVTGGGGGGGMGPLVPHWVRDKVRFLREVEQCDVVMVSPHWGPNMCLEPLMYVQEASKMLSDMGTDLIAGHSAHCFQGASAELRCLYDLGDFVDDYATDQYARNDLGLFFFVLFDLDAKEPWRVEAVPLKLDFCLTRLATGEDYQIIKDRFQKMSAKFGTRVWEDKQRGRLVFDF</sequence>
<evidence type="ECO:0000313" key="4">
    <source>
        <dbReference type="EMBL" id="TFJ83865.1"/>
    </source>
</evidence>
<reference evidence="4 5" key="1">
    <citation type="submission" date="2019-01" db="EMBL/GenBank/DDBJ databases">
        <title>Nuclear Genome Assembly of the Microalgal Biofuel strain Nannochloropsis salina CCMP1776.</title>
        <authorList>
            <person name="Hovde B."/>
        </authorList>
    </citation>
    <scope>NUCLEOTIDE SEQUENCE [LARGE SCALE GENOMIC DNA]</scope>
    <source>
        <strain evidence="4 5">CCMP1776</strain>
    </source>
</reference>
<dbReference type="InterPro" id="IPR019079">
    <property type="entry name" value="Capsule_synth_CapA"/>
</dbReference>
<dbReference type="Gene3D" id="3.60.21.10">
    <property type="match status" value="1"/>
</dbReference>
<dbReference type="PANTHER" id="PTHR33393">
    <property type="entry name" value="POLYGLUTAMINE SYNTHESIS ACCESSORY PROTEIN RV0574C-RELATED"/>
    <property type="match status" value="1"/>
</dbReference>
<dbReference type="Pfam" id="PF09587">
    <property type="entry name" value="PGA_cap"/>
    <property type="match status" value="1"/>
</dbReference>
<evidence type="ECO:0000313" key="5">
    <source>
        <dbReference type="Proteomes" id="UP000355283"/>
    </source>
</evidence>
<comment type="caution">
    <text evidence="4">The sequence shown here is derived from an EMBL/GenBank/DDBJ whole genome shotgun (WGS) entry which is preliminary data.</text>
</comment>
<protein>
    <recommendedName>
        <fullName evidence="3">Capsule synthesis protein CapA domain-containing protein</fullName>
    </recommendedName>
</protein>
<keyword evidence="5" id="KW-1185">Reference proteome</keyword>
<dbReference type="EMBL" id="SDOX01000021">
    <property type="protein sequence ID" value="TFJ83865.1"/>
    <property type="molecule type" value="Genomic_DNA"/>
</dbReference>
<gene>
    <name evidence="4" type="ORF">NSK_004962</name>
</gene>
<feature type="compositionally biased region" description="Basic and acidic residues" evidence="2">
    <location>
        <begin position="13"/>
        <end position="27"/>
    </location>
</feature>
<dbReference type="CDD" id="cd07381">
    <property type="entry name" value="MPP_CapA"/>
    <property type="match status" value="1"/>
</dbReference>
<dbReference type="Proteomes" id="UP000355283">
    <property type="component" value="Unassembled WGS sequence"/>
</dbReference>